<dbReference type="GO" id="GO:0005737">
    <property type="term" value="C:cytoplasm"/>
    <property type="evidence" value="ECO:0007669"/>
    <property type="project" value="TreeGrafter"/>
</dbReference>
<dbReference type="EC" id="6.3.2.30" evidence="3"/>
<dbReference type="SUPFAM" id="SSF56059">
    <property type="entry name" value="Glutathione synthetase ATP-binding domain-like"/>
    <property type="match status" value="1"/>
</dbReference>
<dbReference type="GO" id="GO:0071161">
    <property type="term" value="F:cyanophycin synthetase activity (L-arginine-adding)"/>
    <property type="evidence" value="ECO:0007669"/>
    <property type="project" value="UniProtKB-EC"/>
</dbReference>
<protein>
    <submittedName>
        <fullName evidence="3">Cyanophycin synthase</fullName>
        <ecNumber evidence="3">6.3.2.29</ecNumber>
        <ecNumber evidence="3">6.3.2.30</ecNumber>
    </submittedName>
</protein>
<feature type="domain" description="ATP-grasp" evidence="2">
    <location>
        <begin position="69"/>
        <end position="320"/>
    </location>
</feature>
<dbReference type="PROSITE" id="PS50975">
    <property type="entry name" value="ATP_GRASP"/>
    <property type="match status" value="1"/>
</dbReference>
<dbReference type="InterPro" id="IPR011761">
    <property type="entry name" value="ATP-grasp"/>
</dbReference>
<dbReference type="EMBL" id="CP047901">
    <property type="protein sequence ID" value="QHO63146.1"/>
    <property type="molecule type" value="Genomic_DNA"/>
</dbReference>
<dbReference type="PANTHER" id="PTHR21621:SF0">
    <property type="entry name" value="BETA-CITRYLGLUTAMATE SYNTHASE B-RELATED"/>
    <property type="match status" value="1"/>
</dbReference>
<dbReference type="GO" id="GO:0005524">
    <property type="term" value="F:ATP binding"/>
    <property type="evidence" value="ECO:0007669"/>
    <property type="project" value="UniProtKB-UniRule"/>
</dbReference>
<dbReference type="Gene3D" id="3.30.470.20">
    <property type="entry name" value="ATP-grasp fold, B domain"/>
    <property type="match status" value="2"/>
</dbReference>
<keyword evidence="1" id="KW-0547">Nucleotide-binding</keyword>
<keyword evidence="1" id="KW-0067">ATP-binding</keyword>
<reference evidence="4" key="1">
    <citation type="journal article" date="2020" name="Microorganisms">
        <title>Complete Genome of a Member of a New Bacterial Lineage in the Microgenomates Group Reveals an Unusual Nucleotide Composition Disparity Between Two Strands of DNA and Limited Metabolic Potential.</title>
        <authorList>
            <person name="Kadnikov V.V."/>
            <person name="Mardanov A.V."/>
            <person name="Beletsky A.V."/>
            <person name="Karnachuk O.V."/>
            <person name="Ravin N.V."/>
        </authorList>
    </citation>
    <scope>NUCLEOTIDE SEQUENCE [LARGE SCALE GENOMIC DNA]</scope>
</reference>
<keyword evidence="4" id="KW-1185">Reference proteome</keyword>
<dbReference type="GO" id="GO:0071160">
    <property type="term" value="F:cyanophycin synthetase activity (L-aspartate-adding)"/>
    <property type="evidence" value="ECO:0007669"/>
    <property type="project" value="UniProtKB-EC"/>
</dbReference>
<dbReference type="PANTHER" id="PTHR21621">
    <property type="entry name" value="RIBOSOMAL PROTEIN S6 MODIFICATION PROTEIN"/>
    <property type="match status" value="1"/>
</dbReference>
<name>A0A857N540_9BACT</name>
<dbReference type="Pfam" id="PF08443">
    <property type="entry name" value="RimK"/>
    <property type="match status" value="2"/>
</dbReference>
<evidence type="ECO:0000313" key="4">
    <source>
        <dbReference type="Proteomes" id="UP000463983"/>
    </source>
</evidence>
<dbReference type="EC" id="6.3.2.29" evidence="3"/>
<dbReference type="GO" id="GO:0046872">
    <property type="term" value="F:metal ion binding"/>
    <property type="evidence" value="ECO:0007669"/>
    <property type="project" value="InterPro"/>
</dbReference>
<gene>
    <name evidence="3" type="ORF">MICH65_0165</name>
</gene>
<keyword evidence="3" id="KW-0436">Ligase</keyword>
<dbReference type="KEGG" id="caqa:MICH65_0165"/>
<organism evidence="3 4">
    <name type="scientific">Candidatus Chazhemtobacterium aquaticus</name>
    <dbReference type="NCBI Taxonomy" id="2715735"/>
    <lineage>
        <taxon>Bacteria</taxon>
        <taxon>Candidatus Chazhemtobacteraceae</taxon>
        <taxon>Candidatus Chazhemtobacterium</taxon>
    </lineage>
</organism>
<dbReference type="Proteomes" id="UP000463983">
    <property type="component" value="Chromosome"/>
</dbReference>
<evidence type="ECO:0000313" key="3">
    <source>
        <dbReference type="EMBL" id="QHO63146.1"/>
    </source>
</evidence>
<sequence length="348" mass="39031">MKKTVLKTNSAQLILEAILVRGLDVKVISSRFNLLELSHKGRSVFVMGTSFPVNSQPACFVANNKFLTRKVLLANGIPVPRSWLVRTKVEARKLVTDKDFFPCVLKPVRGAHGRRVVVNIESLDEFEEVLSMVFTSPGKKNVLVEEYIKGKDYRFFVVGDRVVAVMERIPAHVVGDGVKNIRELIKRYNENPDVGERYEKPLCRIKVNGEIMRNLKKLNMKLTYVPQRGEKVFLRQNANISTGGIGVDATDEVSDEIKEIAVRAAKAVGMEITGVDMIYDKMLNNPTVLELNDCPGIDIRHYPMEGESRDVAGEIVEYLYKEELREAGENKVLVGSEESVNPVVVSVV</sequence>
<dbReference type="GO" id="GO:0009432">
    <property type="term" value="P:SOS response"/>
    <property type="evidence" value="ECO:0007669"/>
    <property type="project" value="TreeGrafter"/>
</dbReference>
<dbReference type="InterPro" id="IPR013651">
    <property type="entry name" value="ATP-grasp_RimK-type"/>
</dbReference>
<evidence type="ECO:0000259" key="2">
    <source>
        <dbReference type="PROSITE" id="PS50975"/>
    </source>
</evidence>
<accession>A0A857N540</accession>
<evidence type="ECO:0000256" key="1">
    <source>
        <dbReference type="PROSITE-ProRule" id="PRU00409"/>
    </source>
</evidence>
<dbReference type="RefSeq" id="WP_161931544.1">
    <property type="nucleotide sequence ID" value="NZ_CP047901.1"/>
</dbReference>
<dbReference type="GO" id="GO:0018169">
    <property type="term" value="F:ribosomal S6-glutamic acid ligase activity"/>
    <property type="evidence" value="ECO:0007669"/>
    <property type="project" value="TreeGrafter"/>
</dbReference>
<dbReference type="AlphaFoldDB" id="A0A857N540"/>
<proteinExistence type="predicted"/>